<dbReference type="InterPro" id="IPR008632">
    <property type="entry name" value="Gp-FAR-1"/>
</dbReference>
<evidence type="ECO:0008006" key="10">
    <source>
        <dbReference type="Google" id="ProtNLM"/>
    </source>
</evidence>
<evidence type="ECO:0000313" key="9">
    <source>
        <dbReference type="Proteomes" id="UP001176961"/>
    </source>
</evidence>
<organism evidence="8 9">
    <name type="scientific">Cylicocyclus nassatus</name>
    <name type="common">Nematode worm</name>
    <dbReference type="NCBI Taxonomy" id="53992"/>
    <lineage>
        <taxon>Eukaryota</taxon>
        <taxon>Metazoa</taxon>
        <taxon>Ecdysozoa</taxon>
        <taxon>Nematoda</taxon>
        <taxon>Chromadorea</taxon>
        <taxon>Rhabditida</taxon>
        <taxon>Rhabditina</taxon>
        <taxon>Rhabditomorpha</taxon>
        <taxon>Strongyloidea</taxon>
        <taxon>Strongylidae</taxon>
        <taxon>Cylicocyclus</taxon>
    </lineage>
</organism>
<sequence length="249" mass="27846">MKFSVLCFALASSLVAAIPRSHRIQDPLDREISLEPLLNTRTAFNRAALDYYISILNDYKDYVPKEIKLLFRGLSDSTKNKLVAGVNDIETGRVNIPDDPDAIISYVKKTPELTKNVEDAMELLMDNLSEVSKTTRDLFQKWWKRIFSAVSAPRPQVANQVARVISGFKTAYDKAPTAVKNDIAKTWPEAYNLLETDFATNFAAAAKKFADGGLSMDVRILTADADYPPKAPKIKINRESLLDNDADLE</sequence>
<comment type="similarity">
    <text evidence="2">Belongs to the fatty-acid and retinol-binding protein (FARBP) family.</text>
</comment>
<gene>
    <name evidence="8" type="ORF">CYNAS_LOCUS10510</name>
</gene>
<keyword evidence="3" id="KW-0964">Secreted</keyword>
<evidence type="ECO:0000313" key="8">
    <source>
        <dbReference type="EMBL" id="CAJ0598527.1"/>
    </source>
</evidence>
<keyword evidence="6" id="KW-0446">Lipid-binding</keyword>
<dbReference type="EMBL" id="CATQJL010000223">
    <property type="protein sequence ID" value="CAJ0598527.1"/>
    <property type="molecule type" value="Genomic_DNA"/>
</dbReference>
<keyword evidence="5" id="KW-0175">Coiled coil</keyword>
<name>A0AA36GUN8_CYLNA</name>
<dbReference type="Pfam" id="PF05823">
    <property type="entry name" value="Gp-FAR-1"/>
    <property type="match status" value="1"/>
</dbReference>
<dbReference type="AlphaFoldDB" id="A0AA36GUN8"/>
<evidence type="ECO:0000256" key="6">
    <source>
        <dbReference type="ARBA" id="ARBA00023121"/>
    </source>
</evidence>
<comment type="subcellular location">
    <subcellularLocation>
        <location evidence="1">Secreted</location>
    </subcellularLocation>
</comment>
<evidence type="ECO:0000256" key="4">
    <source>
        <dbReference type="ARBA" id="ARBA00022729"/>
    </source>
</evidence>
<evidence type="ECO:0000256" key="1">
    <source>
        <dbReference type="ARBA" id="ARBA00004613"/>
    </source>
</evidence>
<proteinExistence type="inferred from homology"/>
<protein>
    <recommendedName>
        <fullName evidence="10">Fatty-acid and retinol-binding protein 1</fullName>
    </recommendedName>
</protein>
<reference evidence="8" key="1">
    <citation type="submission" date="2023-07" db="EMBL/GenBank/DDBJ databases">
        <authorList>
            <consortium name="CYATHOMIX"/>
        </authorList>
    </citation>
    <scope>NUCLEOTIDE SEQUENCE</scope>
    <source>
        <strain evidence="8">N/A</strain>
    </source>
</reference>
<feature type="chain" id="PRO_5041401161" description="Fatty-acid and retinol-binding protein 1" evidence="7">
    <location>
        <begin position="18"/>
        <end position="249"/>
    </location>
</feature>
<keyword evidence="9" id="KW-1185">Reference proteome</keyword>
<evidence type="ECO:0000256" key="5">
    <source>
        <dbReference type="ARBA" id="ARBA00023054"/>
    </source>
</evidence>
<dbReference type="GO" id="GO:0008289">
    <property type="term" value="F:lipid binding"/>
    <property type="evidence" value="ECO:0007669"/>
    <property type="project" value="UniProtKB-KW"/>
</dbReference>
<dbReference type="Proteomes" id="UP001176961">
    <property type="component" value="Unassembled WGS sequence"/>
</dbReference>
<evidence type="ECO:0000256" key="7">
    <source>
        <dbReference type="SAM" id="SignalP"/>
    </source>
</evidence>
<dbReference type="GO" id="GO:0005576">
    <property type="term" value="C:extracellular region"/>
    <property type="evidence" value="ECO:0007669"/>
    <property type="project" value="UniProtKB-SubCell"/>
</dbReference>
<comment type="caution">
    <text evidence="8">The sequence shown here is derived from an EMBL/GenBank/DDBJ whole genome shotgun (WGS) entry which is preliminary data.</text>
</comment>
<accession>A0AA36GUN8</accession>
<evidence type="ECO:0000256" key="3">
    <source>
        <dbReference type="ARBA" id="ARBA00022525"/>
    </source>
</evidence>
<dbReference type="Gene3D" id="1.20.120.1100">
    <property type="match status" value="1"/>
</dbReference>
<evidence type="ECO:0000256" key="2">
    <source>
        <dbReference type="ARBA" id="ARBA00006648"/>
    </source>
</evidence>
<keyword evidence="4 7" id="KW-0732">Signal</keyword>
<feature type="signal peptide" evidence="7">
    <location>
        <begin position="1"/>
        <end position="17"/>
    </location>
</feature>